<dbReference type="AlphaFoldDB" id="A0A367M5Q9"/>
<comment type="caution">
    <text evidence="2">The sequence shown here is derived from an EMBL/GenBank/DDBJ whole genome shotgun (WGS) entry which is preliminary data.</text>
</comment>
<gene>
    <name evidence="2" type="ORF">DT376_21705</name>
</gene>
<evidence type="ECO:0000313" key="2">
    <source>
        <dbReference type="EMBL" id="RCI72817.1"/>
    </source>
</evidence>
<dbReference type="RefSeq" id="WP_038827481.1">
    <property type="nucleotide sequence ID" value="NZ_LEFE01000269.1"/>
</dbReference>
<dbReference type="Gene3D" id="3.30.160.670">
    <property type="match status" value="1"/>
</dbReference>
<accession>A0A367M5Q9</accession>
<evidence type="ECO:0000313" key="3">
    <source>
        <dbReference type="Proteomes" id="UP000253594"/>
    </source>
</evidence>
<dbReference type="Proteomes" id="UP000253594">
    <property type="component" value="Unassembled WGS sequence"/>
</dbReference>
<name>A0A367M5Q9_PSEAI</name>
<dbReference type="Pfam" id="PF13590">
    <property type="entry name" value="DUF4136"/>
    <property type="match status" value="1"/>
</dbReference>
<dbReference type="EMBL" id="QORE01000810">
    <property type="protein sequence ID" value="RCI72817.1"/>
    <property type="molecule type" value="Genomic_DNA"/>
</dbReference>
<feature type="non-terminal residue" evidence="2">
    <location>
        <position position="1"/>
    </location>
</feature>
<reference evidence="2 3" key="1">
    <citation type="submission" date="2018-07" db="EMBL/GenBank/DDBJ databases">
        <title>Mechanisms of high-level aminoglycoside resistance among Gram-negative pathogens in Brazil.</title>
        <authorList>
            <person name="Ballaben A.S."/>
            <person name="Darini A.L.C."/>
            <person name="Doi Y."/>
        </authorList>
    </citation>
    <scope>NUCLEOTIDE SEQUENCE [LARGE SCALE GENOMIC DNA]</scope>
    <source>
        <strain evidence="2 3">B2-305</strain>
    </source>
</reference>
<feature type="domain" description="DUF4136" evidence="1">
    <location>
        <begin position="2"/>
        <end position="115"/>
    </location>
</feature>
<protein>
    <submittedName>
        <fullName evidence="2">DUF4136 domain-containing protein</fullName>
    </submittedName>
</protein>
<evidence type="ECO:0000259" key="1">
    <source>
        <dbReference type="Pfam" id="PF13590"/>
    </source>
</evidence>
<dbReference type="InterPro" id="IPR025411">
    <property type="entry name" value="DUF4136"/>
</dbReference>
<proteinExistence type="predicted"/>
<sequence length="116" mass="12831">DQRGLRPARPGSAADLQVSAFLRNELRTRQVTDYYGGYYGNYGGWRDPWYGYGASYPVTRSYTVQVTVVRVELNDARSGQPVWGNSAEFDSGDSASEQAKALREAVKRALSSYPPG</sequence>
<organism evidence="2 3">
    <name type="scientific">Pseudomonas aeruginosa</name>
    <dbReference type="NCBI Taxonomy" id="287"/>
    <lineage>
        <taxon>Bacteria</taxon>
        <taxon>Pseudomonadati</taxon>
        <taxon>Pseudomonadota</taxon>
        <taxon>Gammaproteobacteria</taxon>
        <taxon>Pseudomonadales</taxon>
        <taxon>Pseudomonadaceae</taxon>
        <taxon>Pseudomonas</taxon>
    </lineage>
</organism>